<evidence type="ECO:0000259" key="6">
    <source>
        <dbReference type="Pfam" id="PF04542"/>
    </source>
</evidence>
<dbReference type="Pfam" id="PF04542">
    <property type="entry name" value="Sigma70_r2"/>
    <property type="match status" value="1"/>
</dbReference>
<dbReference type="InterPro" id="IPR014284">
    <property type="entry name" value="RNA_pol_sigma-70_dom"/>
</dbReference>
<evidence type="ECO:0000259" key="7">
    <source>
        <dbReference type="Pfam" id="PF08281"/>
    </source>
</evidence>
<dbReference type="PANTHER" id="PTHR43133:SF50">
    <property type="entry name" value="ECF RNA POLYMERASE SIGMA FACTOR SIGM"/>
    <property type="match status" value="1"/>
</dbReference>
<name>A0ABV6VQQ1_9ACTN</name>
<dbReference type="NCBIfam" id="TIGR02983">
    <property type="entry name" value="SigE-fam_strep"/>
    <property type="match status" value="1"/>
</dbReference>
<dbReference type="InterPro" id="IPR036388">
    <property type="entry name" value="WH-like_DNA-bd_sf"/>
</dbReference>
<sequence>MSSDDTAFTEFVAETHGQLARSARLLTGDWHTAEDLVQATLMKVYRQWRRVVLADSALAYTQRIMLNLFLTSMRRRWHGEAPSGELPERLGPDSDFTGAVGSRDALSRALAGLPRRQRAVVVLRYYEDLSVEQTADLLDCSAATVRSQASRALAKLRSDVGTARLELEA</sequence>
<dbReference type="Proteomes" id="UP001592531">
    <property type="component" value="Unassembled WGS sequence"/>
</dbReference>
<reference evidence="8 9" key="1">
    <citation type="submission" date="2024-09" db="EMBL/GenBank/DDBJ databases">
        <authorList>
            <person name="Lee S.D."/>
        </authorList>
    </citation>
    <scope>NUCLEOTIDE SEQUENCE [LARGE SCALE GENOMIC DNA]</scope>
    <source>
        <strain evidence="8 9">N8-3</strain>
    </source>
</reference>
<dbReference type="RefSeq" id="WP_380532824.1">
    <property type="nucleotide sequence ID" value="NZ_JBHFAB010000003.1"/>
</dbReference>
<keyword evidence="5" id="KW-0804">Transcription</keyword>
<dbReference type="InterPro" id="IPR039425">
    <property type="entry name" value="RNA_pol_sigma-70-like"/>
</dbReference>
<dbReference type="Gene3D" id="1.10.10.10">
    <property type="entry name" value="Winged helix-like DNA-binding domain superfamily/Winged helix DNA-binding domain"/>
    <property type="match status" value="1"/>
</dbReference>
<feature type="domain" description="RNA polymerase sigma-70 region 2" evidence="6">
    <location>
        <begin position="12"/>
        <end position="77"/>
    </location>
</feature>
<dbReference type="InterPro" id="IPR013325">
    <property type="entry name" value="RNA_pol_sigma_r2"/>
</dbReference>
<dbReference type="NCBIfam" id="TIGR02937">
    <property type="entry name" value="sigma70-ECF"/>
    <property type="match status" value="1"/>
</dbReference>
<evidence type="ECO:0000256" key="2">
    <source>
        <dbReference type="ARBA" id="ARBA00023015"/>
    </source>
</evidence>
<keyword evidence="4" id="KW-0238">DNA-binding</keyword>
<keyword evidence="2" id="KW-0805">Transcription regulation</keyword>
<evidence type="ECO:0000256" key="3">
    <source>
        <dbReference type="ARBA" id="ARBA00023082"/>
    </source>
</evidence>
<dbReference type="InterPro" id="IPR007627">
    <property type="entry name" value="RNA_pol_sigma70_r2"/>
</dbReference>
<keyword evidence="3" id="KW-0731">Sigma factor</keyword>
<dbReference type="EMBL" id="JBHFAB010000003">
    <property type="protein sequence ID" value="MFC1416036.1"/>
    <property type="molecule type" value="Genomic_DNA"/>
</dbReference>
<dbReference type="InterPro" id="IPR013249">
    <property type="entry name" value="RNA_pol_sigma70_r4_t2"/>
</dbReference>
<evidence type="ECO:0000313" key="9">
    <source>
        <dbReference type="Proteomes" id="UP001592531"/>
    </source>
</evidence>
<comment type="similarity">
    <text evidence="1">Belongs to the sigma-70 factor family. ECF subfamily.</text>
</comment>
<dbReference type="InterPro" id="IPR013324">
    <property type="entry name" value="RNA_pol_sigma_r3/r4-like"/>
</dbReference>
<dbReference type="PANTHER" id="PTHR43133">
    <property type="entry name" value="RNA POLYMERASE ECF-TYPE SIGMA FACTO"/>
    <property type="match status" value="1"/>
</dbReference>
<gene>
    <name evidence="8" type="ORF">ACEZDE_05210</name>
</gene>
<dbReference type="Gene3D" id="1.10.1740.10">
    <property type="match status" value="1"/>
</dbReference>
<proteinExistence type="inferred from homology"/>
<evidence type="ECO:0000313" key="8">
    <source>
        <dbReference type="EMBL" id="MFC1416036.1"/>
    </source>
</evidence>
<organism evidence="8 9">
    <name type="scientific">Streptacidiphilus cavernicola</name>
    <dbReference type="NCBI Taxonomy" id="3342716"/>
    <lineage>
        <taxon>Bacteria</taxon>
        <taxon>Bacillati</taxon>
        <taxon>Actinomycetota</taxon>
        <taxon>Actinomycetes</taxon>
        <taxon>Kitasatosporales</taxon>
        <taxon>Streptomycetaceae</taxon>
        <taxon>Streptacidiphilus</taxon>
    </lineage>
</organism>
<dbReference type="SUPFAM" id="SSF88946">
    <property type="entry name" value="Sigma2 domain of RNA polymerase sigma factors"/>
    <property type="match status" value="1"/>
</dbReference>
<dbReference type="SUPFAM" id="SSF88659">
    <property type="entry name" value="Sigma3 and sigma4 domains of RNA polymerase sigma factors"/>
    <property type="match status" value="1"/>
</dbReference>
<dbReference type="Pfam" id="PF08281">
    <property type="entry name" value="Sigma70_r4_2"/>
    <property type="match status" value="1"/>
</dbReference>
<evidence type="ECO:0000256" key="1">
    <source>
        <dbReference type="ARBA" id="ARBA00010641"/>
    </source>
</evidence>
<feature type="domain" description="RNA polymerase sigma factor 70 region 4 type 2" evidence="7">
    <location>
        <begin position="104"/>
        <end position="156"/>
    </location>
</feature>
<comment type="caution">
    <text evidence="8">The sequence shown here is derived from an EMBL/GenBank/DDBJ whole genome shotgun (WGS) entry which is preliminary data.</text>
</comment>
<protein>
    <submittedName>
        <fullName evidence="8">SigE family RNA polymerase sigma factor</fullName>
    </submittedName>
</protein>
<evidence type="ECO:0000256" key="4">
    <source>
        <dbReference type="ARBA" id="ARBA00023125"/>
    </source>
</evidence>
<dbReference type="CDD" id="cd06171">
    <property type="entry name" value="Sigma70_r4"/>
    <property type="match status" value="1"/>
</dbReference>
<evidence type="ECO:0000256" key="5">
    <source>
        <dbReference type="ARBA" id="ARBA00023163"/>
    </source>
</evidence>
<dbReference type="InterPro" id="IPR014325">
    <property type="entry name" value="RNA_pol_sigma-E_actinobac"/>
</dbReference>
<accession>A0ABV6VQQ1</accession>
<keyword evidence="9" id="KW-1185">Reference proteome</keyword>